<dbReference type="InterPro" id="IPR033127">
    <property type="entry name" value="UBQ-activ_enz_E1_Cys_AS"/>
</dbReference>
<dbReference type="FunFam" id="1.10.10.2660:FF:000002">
    <property type="entry name" value="Ubiquitin-activating enzyme E1 2"/>
    <property type="match status" value="1"/>
</dbReference>
<reference evidence="10" key="2">
    <citation type="submission" date="2015-06" db="UniProtKB">
        <authorList>
            <consortium name="EnsemblPlants"/>
        </authorList>
    </citation>
    <scope>IDENTIFICATION</scope>
</reference>
<dbReference type="InterPro" id="IPR042063">
    <property type="entry name" value="Ubi_acti_E1_SCCH"/>
</dbReference>
<dbReference type="OMA" id="FQAKIFM"/>
<dbReference type="PANTHER" id="PTHR10953">
    <property type="entry name" value="UBIQUITIN-ACTIVATING ENZYME E1"/>
    <property type="match status" value="1"/>
</dbReference>
<organism evidence="10 11">
    <name type="scientific">Oryza rufipogon</name>
    <name type="common">Brownbeard rice</name>
    <name type="synonym">Asian wild rice</name>
    <dbReference type="NCBI Taxonomy" id="4529"/>
    <lineage>
        <taxon>Eukaryota</taxon>
        <taxon>Viridiplantae</taxon>
        <taxon>Streptophyta</taxon>
        <taxon>Embryophyta</taxon>
        <taxon>Tracheophyta</taxon>
        <taxon>Spermatophyta</taxon>
        <taxon>Magnoliopsida</taxon>
        <taxon>Liliopsida</taxon>
        <taxon>Poales</taxon>
        <taxon>Poaceae</taxon>
        <taxon>BOP clade</taxon>
        <taxon>Oryzoideae</taxon>
        <taxon>Oryzeae</taxon>
        <taxon>Oryzinae</taxon>
        <taxon>Oryza</taxon>
    </lineage>
</organism>
<dbReference type="Gene3D" id="1.10.10.2660">
    <property type="entry name" value="Ubiquitin-activating enzyme E1, SCCH domain"/>
    <property type="match status" value="1"/>
</dbReference>
<evidence type="ECO:0000259" key="9">
    <source>
        <dbReference type="Pfam" id="PF10585"/>
    </source>
</evidence>
<comment type="pathway">
    <text evidence="1">Protein modification; protein ubiquitination.</text>
</comment>
<feature type="active site" description="Glycyl thioester intermediate" evidence="7">
    <location>
        <position position="247"/>
    </location>
</feature>
<evidence type="ECO:0000256" key="2">
    <source>
        <dbReference type="ARBA" id="ARBA00005673"/>
    </source>
</evidence>
<evidence type="ECO:0000256" key="1">
    <source>
        <dbReference type="ARBA" id="ARBA00004906"/>
    </source>
</evidence>
<dbReference type="InterPro" id="IPR045886">
    <property type="entry name" value="ThiF/MoeB/HesA"/>
</dbReference>
<keyword evidence="3" id="KW-0436">Ligase</keyword>
<evidence type="ECO:0000313" key="10">
    <source>
        <dbReference type="EnsemblPlants" id="ORUFI11G00340.2"/>
    </source>
</evidence>
<proteinExistence type="inferred from homology"/>
<dbReference type="GO" id="GO:0005524">
    <property type="term" value="F:ATP binding"/>
    <property type="evidence" value="ECO:0007669"/>
    <property type="project" value="UniProtKB-KW"/>
</dbReference>
<dbReference type="Gene3D" id="3.40.50.720">
    <property type="entry name" value="NAD(P)-binding Rossmann-like Domain"/>
    <property type="match status" value="2"/>
</dbReference>
<evidence type="ECO:0000256" key="3">
    <source>
        <dbReference type="ARBA" id="ARBA00022598"/>
    </source>
</evidence>
<name>A0A0E0R347_ORYRU</name>
<dbReference type="AlphaFoldDB" id="A0A0E0R347"/>
<evidence type="ECO:0000313" key="11">
    <source>
        <dbReference type="Proteomes" id="UP000008022"/>
    </source>
</evidence>
<protein>
    <recommendedName>
        <fullName evidence="12">Ubiquitin-activating enzyme E1 C-terminal domain-containing protein</fullName>
    </recommendedName>
</protein>
<evidence type="ECO:0000256" key="5">
    <source>
        <dbReference type="ARBA" id="ARBA00022786"/>
    </source>
</evidence>
<evidence type="ECO:0000256" key="7">
    <source>
        <dbReference type="PROSITE-ProRule" id="PRU10132"/>
    </source>
</evidence>
<dbReference type="PANTHER" id="PTHR10953:SF4">
    <property type="entry name" value="UBIQUITIN-ACTIVATING ENZYME E1 C-TERMINAL DOMAIN-CONTAINING PROTEIN"/>
    <property type="match status" value="1"/>
</dbReference>
<dbReference type="Pfam" id="PF00899">
    <property type="entry name" value="ThiF"/>
    <property type="match status" value="1"/>
</dbReference>
<dbReference type="Proteomes" id="UP000008022">
    <property type="component" value="Unassembled WGS sequence"/>
</dbReference>
<dbReference type="InterPro" id="IPR035985">
    <property type="entry name" value="Ubiquitin-activating_enz"/>
</dbReference>
<keyword evidence="5" id="KW-0833">Ubl conjugation pathway</keyword>
<dbReference type="InterPro" id="IPR019572">
    <property type="entry name" value="UBA_E1_SCCH"/>
</dbReference>
<accession>A0A0E0R347</accession>
<dbReference type="GO" id="GO:0006974">
    <property type="term" value="P:DNA damage response"/>
    <property type="evidence" value="ECO:0007669"/>
    <property type="project" value="TreeGrafter"/>
</dbReference>
<evidence type="ECO:0000256" key="6">
    <source>
        <dbReference type="ARBA" id="ARBA00022840"/>
    </source>
</evidence>
<feature type="domain" description="THIF-type NAD/FAD binding fold" evidence="8">
    <location>
        <begin position="14"/>
        <end position="118"/>
    </location>
</feature>
<dbReference type="Pfam" id="PF10585">
    <property type="entry name" value="UBA_E1_SCCH"/>
    <property type="match status" value="1"/>
</dbReference>
<reference evidence="11" key="1">
    <citation type="submission" date="2013-06" db="EMBL/GenBank/DDBJ databases">
        <authorList>
            <person name="Zhao Q."/>
        </authorList>
    </citation>
    <scope>NUCLEOTIDE SEQUENCE</scope>
    <source>
        <strain evidence="11">cv. W1943</strain>
    </source>
</reference>
<dbReference type="PROSITE" id="PS00865">
    <property type="entry name" value="UBIQUITIN_ACTIVAT_2"/>
    <property type="match status" value="1"/>
</dbReference>
<dbReference type="EnsemblPlants" id="ORUFI11G00340.2">
    <property type="protein sequence ID" value="ORUFI11G00340.2"/>
    <property type="gene ID" value="ORUFI11G00340"/>
</dbReference>
<evidence type="ECO:0008006" key="12">
    <source>
        <dbReference type="Google" id="ProtNLM"/>
    </source>
</evidence>
<dbReference type="STRING" id="4529.A0A0E0R347"/>
<keyword evidence="4" id="KW-0547">Nucleotide-binding</keyword>
<dbReference type="GO" id="GO:0005737">
    <property type="term" value="C:cytoplasm"/>
    <property type="evidence" value="ECO:0007669"/>
    <property type="project" value="TreeGrafter"/>
</dbReference>
<feature type="domain" description="Ubiquitin-activating enzyme SCCH" evidence="9">
    <location>
        <begin position="253"/>
        <end position="473"/>
    </location>
</feature>
<dbReference type="InterPro" id="IPR000594">
    <property type="entry name" value="ThiF_NAD_FAD-bd"/>
</dbReference>
<dbReference type="Gramene" id="ORUFI11G00340.2">
    <property type="protein sequence ID" value="ORUFI11G00340.2"/>
    <property type="gene ID" value="ORUFI11G00340"/>
</dbReference>
<evidence type="ECO:0000256" key="4">
    <source>
        <dbReference type="ARBA" id="ARBA00022741"/>
    </source>
</evidence>
<sequence length="478" mass="53038">MTTGRAPEIDEDLHSRQLAVYGRETMKRLFASNVLVSGLNGLGAEIAKNLVLAGVKSVTLHDDDNVELWDLSSNFFLTEKDVGQNRAQTCVQKLQELNNAVIISTITGDLTKEQLSNFQAKIFMVGSGALGCEFLKNLALMGISCNQNGKLIVTDDDVIEKSNLSRQFLFRDWNIGQPKSTSLDAVVNALDNVTARMYIDSRCVYFQKPLLESGTLGAKCNTQMVIPHLTENYGASRDPPEKQAPMCTVHSFPHNIDHCLTWARSEFEGLLEKTPTEVNAFLSNPGGYATAARTAGDAQARDQLERVIECLEREKCETFQDCITWARLKFEDYFSNRVKQLTYTFPEDAMTSSGAPFWSAPKRFPRPLEFLTSDPSQLNFILAAAILRAETFGIPIPDWVKNPAKMAEAVDKVIVPDFQPKQGVKIVTDEKATSLSSASVDDAAVIEELIAKLEAISKTLQPGFQMKPIQFEKPTMHL</sequence>
<comment type="similarity">
    <text evidence="2">Belongs to the ubiquitin-activating E1 family.</text>
</comment>
<evidence type="ECO:0000259" key="8">
    <source>
        <dbReference type="Pfam" id="PF00899"/>
    </source>
</evidence>
<dbReference type="eggNOG" id="KOG2012">
    <property type="taxonomic scope" value="Eukaryota"/>
</dbReference>
<dbReference type="GO" id="GO:0005634">
    <property type="term" value="C:nucleus"/>
    <property type="evidence" value="ECO:0007669"/>
    <property type="project" value="TreeGrafter"/>
</dbReference>
<dbReference type="GO" id="GO:0004839">
    <property type="term" value="F:ubiquitin activating enzyme activity"/>
    <property type="evidence" value="ECO:0007669"/>
    <property type="project" value="TreeGrafter"/>
</dbReference>
<keyword evidence="6" id="KW-0067">ATP-binding</keyword>
<dbReference type="SUPFAM" id="SSF69572">
    <property type="entry name" value="Activating enzymes of the ubiquitin-like proteins"/>
    <property type="match status" value="2"/>
</dbReference>
<dbReference type="GO" id="GO:0006511">
    <property type="term" value="P:ubiquitin-dependent protein catabolic process"/>
    <property type="evidence" value="ECO:0007669"/>
    <property type="project" value="TreeGrafter"/>
</dbReference>
<keyword evidence="11" id="KW-1185">Reference proteome</keyword>
<dbReference type="HOGENOM" id="CLU_601869_0_0_1"/>
<dbReference type="UniPathway" id="UPA00143"/>